<evidence type="ECO:0000256" key="2">
    <source>
        <dbReference type="SAM" id="MobiDB-lite"/>
    </source>
</evidence>
<feature type="region of interest" description="Disordered" evidence="2">
    <location>
        <begin position="1"/>
        <end position="32"/>
    </location>
</feature>
<dbReference type="PANTHER" id="PTHR21666:SF270">
    <property type="entry name" value="MUREIN HYDROLASE ACTIVATOR ENVC"/>
    <property type="match status" value="1"/>
</dbReference>
<name>A0A6J4NAH7_9ACTN</name>
<dbReference type="SUPFAM" id="SSF51261">
    <property type="entry name" value="Duplicated hybrid motif"/>
    <property type="match status" value="1"/>
</dbReference>
<evidence type="ECO:0000259" key="3">
    <source>
        <dbReference type="Pfam" id="PF01551"/>
    </source>
</evidence>
<evidence type="ECO:0000313" key="4">
    <source>
        <dbReference type="EMBL" id="CAA9377379.1"/>
    </source>
</evidence>
<gene>
    <name evidence="4" type="ORF">AVDCRST_MAG60-615</name>
</gene>
<dbReference type="GO" id="GO:0004222">
    <property type="term" value="F:metalloendopeptidase activity"/>
    <property type="evidence" value="ECO:0007669"/>
    <property type="project" value="TreeGrafter"/>
</dbReference>
<organism evidence="4">
    <name type="scientific">uncultured Nocardioides sp</name>
    <dbReference type="NCBI Taxonomy" id="198441"/>
    <lineage>
        <taxon>Bacteria</taxon>
        <taxon>Bacillati</taxon>
        <taxon>Actinomycetota</taxon>
        <taxon>Actinomycetes</taxon>
        <taxon>Propionibacteriales</taxon>
        <taxon>Nocardioidaceae</taxon>
        <taxon>Nocardioides</taxon>
        <taxon>environmental samples</taxon>
    </lineage>
</organism>
<keyword evidence="1" id="KW-0175">Coiled coil</keyword>
<dbReference type="PANTHER" id="PTHR21666">
    <property type="entry name" value="PEPTIDASE-RELATED"/>
    <property type="match status" value="1"/>
</dbReference>
<dbReference type="InterPro" id="IPR050570">
    <property type="entry name" value="Cell_wall_metabolism_enzyme"/>
</dbReference>
<dbReference type="Pfam" id="PF01551">
    <property type="entry name" value="Peptidase_M23"/>
    <property type="match status" value="1"/>
</dbReference>
<proteinExistence type="predicted"/>
<reference evidence="4" key="1">
    <citation type="submission" date="2020-02" db="EMBL/GenBank/DDBJ databases">
        <authorList>
            <person name="Meier V. D."/>
        </authorList>
    </citation>
    <scope>NUCLEOTIDE SEQUENCE</scope>
    <source>
        <strain evidence="4">AVDCRST_MAG60</strain>
    </source>
</reference>
<dbReference type="InterPro" id="IPR016047">
    <property type="entry name" value="M23ase_b-sheet_dom"/>
</dbReference>
<dbReference type="AlphaFoldDB" id="A0A6J4NAH7"/>
<evidence type="ECO:0000256" key="1">
    <source>
        <dbReference type="SAM" id="Coils"/>
    </source>
</evidence>
<protein>
    <submittedName>
        <fullName evidence="4">Putative peptidase</fullName>
    </submittedName>
</protein>
<dbReference type="CDD" id="cd12797">
    <property type="entry name" value="M23_peptidase"/>
    <property type="match status" value="1"/>
</dbReference>
<dbReference type="EMBL" id="CADCUN010000066">
    <property type="protein sequence ID" value="CAA9377379.1"/>
    <property type="molecule type" value="Genomic_DNA"/>
</dbReference>
<feature type="coiled-coil region" evidence="1">
    <location>
        <begin position="115"/>
        <end position="146"/>
    </location>
</feature>
<feature type="domain" description="M23ase beta-sheet core" evidence="3">
    <location>
        <begin position="171"/>
        <end position="266"/>
    </location>
</feature>
<accession>A0A6J4NAH7</accession>
<feature type="compositionally biased region" description="Basic residues" evidence="2">
    <location>
        <begin position="21"/>
        <end position="32"/>
    </location>
</feature>
<dbReference type="Gene3D" id="2.70.70.10">
    <property type="entry name" value="Glucose Permease (Domain IIA)"/>
    <property type="match status" value="1"/>
</dbReference>
<dbReference type="InterPro" id="IPR011055">
    <property type="entry name" value="Dup_hybrid_motif"/>
</dbReference>
<sequence>MGNHRAHRGSARDHSATPVAGRRKADRKPARHPLLRALPSGPIVAGVAALAISAGGAINAADADPVGSLTTQPGAMAAVGSTGLANVAPLRSRQAIVSRDSRRDALADAANEKLVAQAEAQAEQQHAALQQFAKAAEKQAAKIKENQWVLPLASYRISAPFGDSSYLWSSVHTGLDMSAPSGTTISSVANGVVTEMGYDGSYGNKTVVTLDDGTEIWYCHQTSFLVSTGDVVRGGEAIGTVGSTGNSTGPHLHIEVRPGAGDPVDPFTAFLEHGITP</sequence>